<dbReference type="Pfam" id="PF00440">
    <property type="entry name" value="TetR_N"/>
    <property type="match status" value="1"/>
</dbReference>
<dbReference type="RefSeq" id="WP_173137398.1">
    <property type="nucleotide sequence ID" value="NZ_JABMKX010000011.1"/>
</dbReference>
<dbReference type="EMBL" id="JABMKX010000011">
    <property type="protein sequence ID" value="NQX47861.1"/>
    <property type="molecule type" value="Genomic_DNA"/>
</dbReference>
<evidence type="ECO:0000259" key="3">
    <source>
        <dbReference type="PROSITE" id="PS50977"/>
    </source>
</evidence>
<evidence type="ECO:0000313" key="5">
    <source>
        <dbReference type="Proteomes" id="UP000711047"/>
    </source>
</evidence>
<feature type="domain" description="HTH tetR-type" evidence="3">
    <location>
        <begin position="9"/>
        <end position="69"/>
    </location>
</feature>
<feature type="DNA-binding region" description="H-T-H motif" evidence="2">
    <location>
        <begin position="32"/>
        <end position="51"/>
    </location>
</feature>
<evidence type="ECO:0000256" key="1">
    <source>
        <dbReference type="ARBA" id="ARBA00023125"/>
    </source>
</evidence>
<dbReference type="PANTHER" id="PTHR43479">
    <property type="entry name" value="ACREF/ENVCD OPERON REPRESSOR-RELATED"/>
    <property type="match status" value="1"/>
</dbReference>
<proteinExistence type="predicted"/>
<dbReference type="PANTHER" id="PTHR43479:SF11">
    <property type="entry name" value="ACREF_ENVCD OPERON REPRESSOR-RELATED"/>
    <property type="match status" value="1"/>
</dbReference>
<evidence type="ECO:0000313" key="4">
    <source>
        <dbReference type="EMBL" id="NQX47861.1"/>
    </source>
</evidence>
<keyword evidence="5" id="KW-1185">Reference proteome</keyword>
<dbReference type="Proteomes" id="UP000711047">
    <property type="component" value="Unassembled WGS sequence"/>
</dbReference>
<sequence length="192" mass="22391">MNKQPEVTEKTRQTFINVFCELYSAKPIEKITIQEIANRSGYNRSTFYQYFTDVYDLLHFIENDIFKAIREKLSRAEHNSPQPQELLQFFEENETALQALLGDYGNMRFAERLKSEFFAEGPQPCLPDDHSLSPYLIEFQLSTSFSLLRLWQRRHKDLPPEELLQLIDMLCNSGISSVAQEPYTTNKAANLP</sequence>
<dbReference type="SUPFAM" id="SSF46689">
    <property type="entry name" value="Homeodomain-like"/>
    <property type="match status" value="1"/>
</dbReference>
<evidence type="ECO:0000256" key="2">
    <source>
        <dbReference type="PROSITE-ProRule" id="PRU00335"/>
    </source>
</evidence>
<dbReference type="PROSITE" id="PS50977">
    <property type="entry name" value="HTH_TETR_2"/>
    <property type="match status" value="1"/>
</dbReference>
<dbReference type="InterPro" id="IPR009057">
    <property type="entry name" value="Homeodomain-like_sf"/>
</dbReference>
<organism evidence="4 5">
    <name type="scientific">Paenibacillus tritici</name>
    <dbReference type="NCBI Taxonomy" id="1873425"/>
    <lineage>
        <taxon>Bacteria</taxon>
        <taxon>Bacillati</taxon>
        <taxon>Bacillota</taxon>
        <taxon>Bacilli</taxon>
        <taxon>Bacillales</taxon>
        <taxon>Paenibacillaceae</taxon>
        <taxon>Paenibacillus</taxon>
    </lineage>
</organism>
<keyword evidence="1 2" id="KW-0238">DNA-binding</keyword>
<protein>
    <submittedName>
        <fullName evidence="4">TetR/AcrR family transcriptional regulator</fullName>
    </submittedName>
</protein>
<dbReference type="InterPro" id="IPR001647">
    <property type="entry name" value="HTH_TetR"/>
</dbReference>
<reference evidence="4 5" key="1">
    <citation type="submission" date="2020-05" db="EMBL/GenBank/DDBJ databases">
        <title>Paenibacillus glebae, sp. nov., Paenibacillus humi sp. nov., Paenibacillus pedi sp. nov., Paenibacillus terrestris sp. nov. and Paenibacillus terricola sp. nov., isolated from a forest top soil sample.</title>
        <authorList>
            <person name="Qi S."/>
            <person name="Carlier A."/>
            <person name="Cnockaert M."/>
            <person name="Vandamme P."/>
        </authorList>
    </citation>
    <scope>NUCLEOTIDE SEQUENCE [LARGE SCALE GENOMIC DNA]</scope>
    <source>
        <strain evidence="4 5">LMG 29502</strain>
    </source>
</reference>
<dbReference type="InterPro" id="IPR050624">
    <property type="entry name" value="HTH-type_Tx_Regulator"/>
</dbReference>
<gene>
    <name evidence="4" type="ORF">HQN87_21280</name>
</gene>
<comment type="caution">
    <text evidence="4">The sequence shown here is derived from an EMBL/GenBank/DDBJ whole genome shotgun (WGS) entry which is preliminary data.</text>
</comment>
<dbReference type="Gene3D" id="1.10.357.10">
    <property type="entry name" value="Tetracycline Repressor, domain 2"/>
    <property type="match status" value="1"/>
</dbReference>
<accession>A0ABX2DT47</accession>
<name>A0ABX2DT47_9BACL</name>